<evidence type="ECO:0008006" key="3">
    <source>
        <dbReference type="Google" id="ProtNLM"/>
    </source>
</evidence>
<evidence type="ECO:0000313" key="1">
    <source>
        <dbReference type="EMBL" id="TMQ64924.1"/>
    </source>
</evidence>
<gene>
    <name evidence="1" type="ORF">E6K79_06155</name>
</gene>
<dbReference type="EMBL" id="VBOZ01000016">
    <property type="protein sequence ID" value="TMQ64924.1"/>
    <property type="molecule type" value="Genomic_DNA"/>
</dbReference>
<sequence>MCRPAVFMARAHCGPRNWGASHPFTHFEHHHFPGFGHSPGLGVRRPLRFLAWKLQLDEPQMKQLAAILDQLKIERAQAEVDDRRAVSLLAEAAEGEVFDRAKADEAAALRTKSAEHVQRKVVESVDRLHALLNPDQRTKLAYLLRTGSLLM</sequence>
<dbReference type="AlphaFoldDB" id="A0A538TMS9"/>
<comment type="caution">
    <text evidence="1">The sequence shown here is derived from an EMBL/GenBank/DDBJ whole genome shotgun (WGS) entry which is preliminary data.</text>
</comment>
<organism evidence="1 2">
    <name type="scientific">Eiseniibacteriota bacterium</name>
    <dbReference type="NCBI Taxonomy" id="2212470"/>
    <lineage>
        <taxon>Bacteria</taxon>
        <taxon>Candidatus Eiseniibacteriota</taxon>
    </lineage>
</organism>
<proteinExistence type="predicted"/>
<reference evidence="1 2" key="1">
    <citation type="journal article" date="2019" name="Nat. Microbiol.">
        <title>Mediterranean grassland soil C-N compound turnover is dependent on rainfall and depth, and is mediated by genomically divergent microorganisms.</title>
        <authorList>
            <person name="Diamond S."/>
            <person name="Andeer P.F."/>
            <person name="Li Z."/>
            <person name="Crits-Christoph A."/>
            <person name="Burstein D."/>
            <person name="Anantharaman K."/>
            <person name="Lane K.R."/>
            <person name="Thomas B.C."/>
            <person name="Pan C."/>
            <person name="Northen T.R."/>
            <person name="Banfield J.F."/>
        </authorList>
    </citation>
    <scope>NUCLEOTIDE SEQUENCE [LARGE SCALE GENOMIC DNA]</scope>
    <source>
        <strain evidence="1">WS_9</strain>
    </source>
</reference>
<evidence type="ECO:0000313" key="2">
    <source>
        <dbReference type="Proteomes" id="UP000317691"/>
    </source>
</evidence>
<accession>A0A538TMS9</accession>
<dbReference type="Proteomes" id="UP000317691">
    <property type="component" value="Unassembled WGS sequence"/>
</dbReference>
<name>A0A538TMS9_UNCEI</name>
<protein>
    <recommendedName>
        <fullName evidence="3">Periplasmic heavy metal sensor</fullName>
    </recommendedName>
</protein>
<dbReference type="Gene3D" id="1.20.120.1490">
    <property type="match status" value="1"/>
</dbReference>